<dbReference type="Proteomes" id="UP000001307">
    <property type="component" value="Unassembled WGS sequence"/>
</dbReference>
<accession>E4WQT6</accession>
<dbReference type="PROSITE" id="PS50060">
    <property type="entry name" value="MAM_2"/>
    <property type="match status" value="1"/>
</dbReference>
<dbReference type="PANTHER" id="PTHR23282">
    <property type="entry name" value="APICAL ENDOSOMAL GLYCOPROTEIN PRECURSOR"/>
    <property type="match status" value="1"/>
</dbReference>
<protein>
    <recommendedName>
        <fullName evidence="1">MAM domain-containing protein</fullName>
    </recommendedName>
</protein>
<keyword evidence="3" id="KW-1185">Reference proteome</keyword>
<evidence type="ECO:0000313" key="3">
    <source>
        <dbReference type="Proteomes" id="UP000001307"/>
    </source>
</evidence>
<name>E4WQT6_OIKDI</name>
<evidence type="ECO:0000313" key="2">
    <source>
        <dbReference type="EMBL" id="CBY20169.1"/>
    </source>
</evidence>
<dbReference type="PANTHER" id="PTHR23282:SF101">
    <property type="entry name" value="MAM DOMAIN-CONTAINING PROTEIN"/>
    <property type="match status" value="1"/>
</dbReference>
<reference evidence="2" key="1">
    <citation type="journal article" date="2010" name="Science">
        <title>Plasticity of animal genome architecture unmasked by rapid evolution of a pelagic tunicate.</title>
        <authorList>
            <person name="Denoeud F."/>
            <person name="Henriet S."/>
            <person name="Mungpakdee S."/>
            <person name="Aury J.M."/>
            <person name="Da Silva C."/>
            <person name="Brinkmann H."/>
            <person name="Mikhaleva J."/>
            <person name="Olsen L.C."/>
            <person name="Jubin C."/>
            <person name="Canestro C."/>
            <person name="Bouquet J.M."/>
            <person name="Danks G."/>
            <person name="Poulain J."/>
            <person name="Campsteijn C."/>
            <person name="Adamski M."/>
            <person name="Cross I."/>
            <person name="Yadetie F."/>
            <person name="Muffato M."/>
            <person name="Louis A."/>
            <person name="Butcher S."/>
            <person name="Tsagkogeorga G."/>
            <person name="Konrad A."/>
            <person name="Singh S."/>
            <person name="Jensen M.F."/>
            <person name="Cong E.H."/>
            <person name="Eikeseth-Otteraa H."/>
            <person name="Noel B."/>
            <person name="Anthouard V."/>
            <person name="Porcel B.M."/>
            <person name="Kachouri-Lafond R."/>
            <person name="Nishino A."/>
            <person name="Ugolini M."/>
            <person name="Chourrout P."/>
            <person name="Nishida H."/>
            <person name="Aasland R."/>
            <person name="Huzurbazar S."/>
            <person name="Westhof E."/>
            <person name="Delsuc F."/>
            <person name="Lehrach H."/>
            <person name="Reinhardt R."/>
            <person name="Weissenbach J."/>
            <person name="Roy S.W."/>
            <person name="Artiguenave F."/>
            <person name="Postlethwait J.H."/>
            <person name="Manak J.R."/>
            <person name="Thompson E.M."/>
            <person name="Jaillon O."/>
            <person name="Du Pasquier L."/>
            <person name="Boudinot P."/>
            <person name="Liberles D.A."/>
            <person name="Volff J.N."/>
            <person name="Philippe H."/>
            <person name="Lenhard B."/>
            <person name="Roest Crollius H."/>
            <person name="Wincker P."/>
            <person name="Chourrout D."/>
        </authorList>
    </citation>
    <scope>NUCLEOTIDE SEQUENCE [LARGE SCALE GENOMIC DNA]</scope>
</reference>
<dbReference type="InterPro" id="IPR000998">
    <property type="entry name" value="MAM_dom"/>
</dbReference>
<dbReference type="SMART" id="SM00137">
    <property type="entry name" value="MAM"/>
    <property type="match status" value="1"/>
</dbReference>
<sequence>MTGSKDQKDGYSCTFTKGLCKEWVGASDLDFKDVLPTVLRNKRFFDMDIQSGASGSLRTGPAIDHSSLSNRGNVLYARMAAIKKNDVLVAITPTIDASNIPELCFSFWYLAYGSNFGEFYVLIKDKSMSMNNLGSTIWTPLFTLRTGISRSKTDWRYSQHNIKTAQIDIYKKMHFVFAVAKGSGYAGDVAIDDVYLRPGQCQEIPKPRERPLSPQEIERKRVWKPIGTTQKSMITNPPKLPFATPPSMKMTPLPRMRGMTSCTKTTLLYDIYSARKAICCDGILHYRNAGNACCGKDAFNKRKQICCGEEIFDKRKFICCNNMAFAKNEFHCCDITALKRADSQERCCNEAFGKVVTFDPTKGDKCCRGKTHSKTMIAAEAGKDAQCCGDDFIKSSETSQQCCGRKIFGIKYDKRFQACCASHALAESCCAGEVISKSTMKCTRDSKGQESPAPMNILDYFAKGKLPDWLACTESQMGNRVMMPAYCQTPNFKWEEVYEDN</sequence>
<dbReference type="Gene3D" id="2.60.120.200">
    <property type="match status" value="1"/>
</dbReference>
<proteinExistence type="predicted"/>
<dbReference type="Pfam" id="PF24748">
    <property type="entry name" value="Galaxin_repeat"/>
    <property type="match status" value="1"/>
</dbReference>
<dbReference type="SUPFAM" id="SSF49899">
    <property type="entry name" value="Concanavalin A-like lectins/glucanases"/>
    <property type="match status" value="1"/>
</dbReference>
<dbReference type="InParanoid" id="E4WQT6"/>
<dbReference type="EMBL" id="FN653015">
    <property type="protein sequence ID" value="CBY20169.1"/>
    <property type="molecule type" value="Genomic_DNA"/>
</dbReference>
<dbReference type="AlphaFoldDB" id="E4WQT6"/>
<feature type="domain" description="MAM" evidence="1">
    <location>
        <begin position="11"/>
        <end position="203"/>
    </location>
</feature>
<dbReference type="InterPro" id="IPR056601">
    <property type="entry name" value="Galaxin_dom"/>
</dbReference>
<dbReference type="InterPro" id="IPR013320">
    <property type="entry name" value="ConA-like_dom_sf"/>
</dbReference>
<gene>
    <name evidence="2" type="ORF">GSOID_T00000154001</name>
</gene>
<dbReference type="GO" id="GO:0016020">
    <property type="term" value="C:membrane"/>
    <property type="evidence" value="ECO:0007669"/>
    <property type="project" value="InterPro"/>
</dbReference>
<dbReference type="Pfam" id="PF00629">
    <property type="entry name" value="MAM"/>
    <property type="match status" value="1"/>
</dbReference>
<dbReference type="CDD" id="cd06263">
    <property type="entry name" value="MAM"/>
    <property type="match status" value="1"/>
</dbReference>
<evidence type="ECO:0000259" key="1">
    <source>
        <dbReference type="PROSITE" id="PS50060"/>
    </source>
</evidence>
<dbReference type="InterPro" id="IPR051560">
    <property type="entry name" value="MAM_domain-containing"/>
</dbReference>
<organism evidence="2">
    <name type="scientific">Oikopleura dioica</name>
    <name type="common">Tunicate</name>
    <dbReference type="NCBI Taxonomy" id="34765"/>
    <lineage>
        <taxon>Eukaryota</taxon>
        <taxon>Metazoa</taxon>
        <taxon>Chordata</taxon>
        <taxon>Tunicata</taxon>
        <taxon>Appendicularia</taxon>
        <taxon>Copelata</taxon>
        <taxon>Oikopleuridae</taxon>
        <taxon>Oikopleura</taxon>
    </lineage>
</organism>
<dbReference type="OrthoDB" id="412155at2759"/>